<dbReference type="GO" id="GO:0008053">
    <property type="term" value="P:mitochondrial fusion"/>
    <property type="evidence" value="ECO:0007669"/>
    <property type="project" value="InterPro"/>
</dbReference>
<evidence type="ECO:0000313" key="12">
    <source>
        <dbReference type="Proteomes" id="UP000886611"/>
    </source>
</evidence>
<keyword evidence="7" id="KW-0472">Membrane</keyword>
<dbReference type="GO" id="GO:0005741">
    <property type="term" value="C:mitochondrial outer membrane"/>
    <property type="evidence" value="ECO:0007669"/>
    <property type="project" value="UniProtKB-SubCell"/>
</dbReference>
<organism evidence="11 12">
    <name type="scientific">Polypterus senegalus</name>
    <name type="common">Senegal bichir</name>
    <dbReference type="NCBI Taxonomy" id="55291"/>
    <lineage>
        <taxon>Eukaryota</taxon>
        <taxon>Metazoa</taxon>
        <taxon>Chordata</taxon>
        <taxon>Craniata</taxon>
        <taxon>Vertebrata</taxon>
        <taxon>Euteleostomi</taxon>
        <taxon>Actinopterygii</taxon>
        <taxon>Polypteriformes</taxon>
        <taxon>Polypteridae</taxon>
        <taxon>Polypterus</taxon>
    </lineage>
</organism>
<accession>A0A8X7XKC3</accession>
<comment type="similarity">
    <text evidence="2">Belongs to the mitoguardin family.</text>
</comment>
<reference evidence="11 12" key="1">
    <citation type="journal article" date="2021" name="Cell">
        <title>Tracing the genetic footprints of vertebrate landing in non-teleost ray-finned fishes.</title>
        <authorList>
            <person name="Bi X."/>
            <person name="Wang K."/>
            <person name="Yang L."/>
            <person name="Pan H."/>
            <person name="Jiang H."/>
            <person name="Wei Q."/>
            <person name="Fang M."/>
            <person name="Yu H."/>
            <person name="Zhu C."/>
            <person name="Cai Y."/>
            <person name="He Y."/>
            <person name="Gan X."/>
            <person name="Zeng H."/>
            <person name="Yu D."/>
            <person name="Zhu Y."/>
            <person name="Jiang H."/>
            <person name="Qiu Q."/>
            <person name="Yang H."/>
            <person name="Zhang Y.E."/>
            <person name="Wang W."/>
            <person name="Zhu M."/>
            <person name="He S."/>
            <person name="Zhang G."/>
        </authorList>
    </citation>
    <scope>NUCLEOTIDE SEQUENCE [LARGE SCALE GENOMIC DNA]</scope>
    <source>
        <strain evidence="11">Bchr_013</strain>
    </source>
</reference>
<keyword evidence="6" id="KW-0496">Mitochondrion</keyword>
<evidence type="ECO:0000256" key="3">
    <source>
        <dbReference type="ARBA" id="ARBA00022692"/>
    </source>
</evidence>
<dbReference type="AlphaFoldDB" id="A0A8X7XKC3"/>
<evidence type="ECO:0000256" key="6">
    <source>
        <dbReference type="ARBA" id="ARBA00023128"/>
    </source>
</evidence>
<comment type="subcellular location">
    <subcellularLocation>
        <location evidence="1">Mitochondrion outer membrane</location>
        <topology evidence="1">Multi-pass membrane protein</topology>
    </subcellularLocation>
</comment>
<name>A0A8X7XKC3_POLSE</name>
<keyword evidence="3" id="KW-0812">Transmembrane</keyword>
<feature type="non-terminal residue" evidence="11">
    <location>
        <position position="514"/>
    </location>
</feature>
<protein>
    <recommendedName>
        <fullName evidence="8">Mitoguardin 2</fullName>
    </recommendedName>
    <alternativeName>
        <fullName evidence="9">Protein FAM73B</fullName>
    </alternativeName>
</protein>
<evidence type="ECO:0000256" key="10">
    <source>
        <dbReference type="SAM" id="MobiDB-lite"/>
    </source>
</evidence>
<evidence type="ECO:0000256" key="2">
    <source>
        <dbReference type="ARBA" id="ARBA00008969"/>
    </source>
</evidence>
<keyword evidence="4" id="KW-1000">Mitochondrion outer membrane</keyword>
<proteinExistence type="inferred from homology"/>
<feature type="compositionally biased region" description="Polar residues" evidence="10">
    <location>
        <begin position="70"/>
        <end position="82"/>
    </location>
</feature>
<dbReference type="Pfam" id="PF10265">
    <property type="entry name" value="Miga"/>
    <property type="match status" value="2"/>
</dbReference>
<dbReference type="PANTHER" id="PTHR21508">
    <property type="entry name" value="MITOGUARDIN"/>
    <property type="match status" value="1"/>
</dbReference>
<evidence type="ECO:0000256" key="9">
    <source>
        <dbReference type="ARBA" id="ARBA00041863"/>
    </source>
</evidence>
<evidence type="ECO:0000256" key="8">
    <source>
        <dbReference type="ARBA" id="ARBA00040959"/>
    </source>
</evidence>
<evidence type="ECO:0000256" key="4">
    <source>
        <dbReference type="ARBA" id="ARBA00022787"/>
    </source>
</evidence>
<dbReference type="EMBL" id="JAATIS010000147">
    <property type="protein sequence ID" value="KAG2469672.1"/>
    <property type="molecule type" value="Genomic_DNA"/>
</dbReference>
<feature type="non-terminal residue" evidence="11">
    <location>
        <position position="1"/>
    </location>
</feature>
<evidence type="ECO:0000256" key="7">
    <source>
        <dbReference type="ARBA" id="ARBA00023136"/>
    </source>
</evidence>
<evidence type="ECO:0000256" key="5">
    <source>
        <dbReference type="ARBA" id="ARBA00022989"/>
    </source>
</evidence>
<evidence type="ECO:0000313" key="11">
    <source>
        <dbReference type="EMBL" id="KAG2469672.1"/>
    </source>
</evidence>
<feature type="compositionally biased region" description="Polar residues" evidence="10">
    <location>
        <begin position="35"/>
        <end position="61"/>
    </location>
</feature>
<dbReference type="InterPro" id="IPR019392">
    <property type="entry name" value="Miga"/>
</dbReference>
<sequence>MSPSLKKVLFATALGSVALALTAHQLKRRRRKGKQLTQSKNEQKQQATSASVLGMGRSTSLKKAPLQGRRVTSPSTRSNDTLSGISSIGPSKNSSSSHSLTSMRVPPSPNQTSNNNVAPWENDAVEEELGVGEDANAENLYILGMELFEEALQKWEQALNIRQRSGSGVSDSSNSLIPKGAQAAPEVESRNKVFAEKLESLLHQAYHLQEEFGATIPPDTLLADFESEETLILPIGDGCERLHLDDETSITSDDSFFSAAELFDTLSFGEEILQPPKPGALYEEALALAREGKICCRTLRSDILECYSDQDFLAKLHCVRQAFQLLFLDDTYRLFFSEIGKQMIAGLMTRADKNSKGFLESYEEMLRYTQREETWATTKMELEGRGVVCMNFFDIVLDFILMDAFEDLENPPGSVVAVLRNRWLSDSFKETALATACWSVLKAKRRLLMQHIVQFLKDMFDLDKVSYASVQTLADDLMQLSRRRSEILLGYLGMESLMEPNGSVLLGNGTAGLN</sequence>
<keyword evidence="12" id="KW-1185">Reference proteome</keyword>
<feature type="compositionally biased region" description="Low complexity" evidence="10">
    <location>
        <begin position="83"/>
        <end position="102"/>
    </location>
</feature>
<feature type="region of interest" description="Disordered" evidence="10">
    <location>
        <begin position="28"/>
        <end position="114"/>
    </location>
</feature>
<keyword evidence="5" id="KW-1133">Transmembrane helix</keyword>
<dbReference type="PANTHER" id="PTHR21508:SF4">
    <property type="entry name" value="MITOGUARDIN 2"/>
    <property type="match status" value="1"/>
</dbReference>
<gene>
    <name evidence="11" type="primary">Miga2</name>
    <name evidence="11" type="ORF">GTO96_0022287</name>
</gene>
<dbReference type="Proteomes" id="UP000886611">
    <property type="component" value="Unassembled WGS sequence"/>
</dbReference>
<comment type="caution">
    <text evidence="11">The sequence shown here is derived from an EMBL/GenBank/DDBJ whole genome shotgun (WGS) entry which is preliminary data.</text>
</comment>
<evidence type="ECO:0000256" key="1">
    <source>
        <dbReference type="ARBA" id="ARBA00004374"/>
    </source>
</evidence>